<evidence type="ECO:0000256" key="2">
    <source>
        <dbReference type="ARBA" id="ARBA00022651"/>
    </source>
</evidence>
<keyword evidence="11" id="KW-1185">Reference proteome</keyword>
<dbReference type="RefSeq" id="WP_169656516.1">
    <property type="nucleotide sequence ID" value="NZ_JABANE010000020.1"/>
</dbReference>
<feature type="active site" description="Proton acceptor" evidence="6">
    <location>
        <position position="57"/>
    </location>
</feature>
<sequence length="321" mass="36974">MKKFTFILFLLGVICINHFLQAQDNPILKKSDSNFLYIADPSAEVFDNKVYIYCSHDQNEATNYSSMQDYVVLESSDLKTWTNHGVVLKPRAYSWAQGQMNAPDVAYKNGWYYFYFPYDKTHIGVAKSRNPEGPWEEAVTDKITSIFDPTVFVDEDGQAYIYGSDTKINIGDKGRHIMGAKLKENMVELDGPWHRLSEETVAEAVHCFKREGKYYFMARKGWRTAYWMADSPLPVAPYADYKGFITPHQVDAPAHMSAIEFNHQWYFFYQRGDVNEGTFWGRSACFDKMYFNEDGSIVPIEYTLGEGVETNVPVTPIKNIK</sequence>
<evidence type="ECO:0000313" key="10">
    <source>
        <dbReference type="EMBL" id="NME68205.1"/>
    </source>
</evidence>
<comment type="caution">
    <text evidence="10">The sequence shown here is derived from an EMBL/GenBank/DDBJ whole genome shotgun (WGS) entry which is preliminary data.</text>
</comment>
<keyword evidence="2" id="KW-0624">Polysaccharide degradation</keyword>
<keyword evidence="3 8" id="KW-0378">Hydrolase</keyword>
<protein>
    <submittedName>
        <fullName evidence="10">Family 43 glycosylhydrolase</fullName>
    </submittedName>
</protein>
<dbReference type="InterPro" id="IPR006710">
    <property type="entry name" value="Glyco_hydro_43"/>
</dbReference>
<feature type="active site" description="Proton donor" evidence="6">
    <location>
        <position position="203"/>
    </location>
</feature>
<feature type="chain" id="PRO_5030602305" evidence="9">
    <location>
        <begin position="23"/>
        <end position="321"/>
    </location>
</feature>
<dbReference type="AlphaFoldDB" id="A0A7X9RT92"/>
<keyword evidence="2" id="KW-0858">Xylan degradation</keyword>
<proteinExistence type="inferred from homology"/>
<comment type="similarity">
    <text evidence="1 8">Belongs to the glycosyl hydrolase 43 family.</text>
</comment>
<evidence type="ECO:0000256" key="3">
    <source>
        <dbReference type="ARBA" id="ARBA00022801"/>
    </source>
</evidence>
<keyword evidence="9" id="KW-0732">Signal</keyword>
<organism evidence="10 11">
    <name type="scientific">Flammeovirga aprica JL-4</name>
    <dbReference type="NCBI Taxonomy" id="694437"/>
    <lineage>
        <taxon>Bacteria</taxon>
        <taxon>Pseudomonadati</taxon>
        <taxon>Bacteroidota</taxon>
        <taxon>Cytophagia</taxon>
        <taxon>Cytophagales</taxon>
        <taxon>Flammeovirgaceae</taxon>
        <taxon>Flammeovirga</taxon>
    </lineage>
</organism>
<dbReference type="SUPFAM" id="SSF75005">
    <property type="entry name" value="Arabinanase/levansucrase/invertase"/>
    <property type="match status" value="1"/>
</dbReference>
<name>A0A7X9RT92_9BACT</name>
<evidence type="ECO:0000256" key="5">
    <source>
        <dbReference type="ARBA" id="ARBA00023295"/>
    </source>
</evidence>
<dbReference type="Proteomes" id="UP000576082">
    <property type="component" value="Unassembled WGS sequence"/>
</dbReference>
<evidence type="ECO:0000256" key="4">
    <source>
        <dbReference type="ARBA" id="ARBA00023277"/>
    </source>
</evidence>
<evidence type="ECO:0000256" key="1">
    <source>
        <dbReference type="ARBA" id="ARBA00009865"/>
    </source>
</evidence>
<dbReference type="InterPro" id="IPR023296">
    <property type="entry name" value="Glyco_hydro_beta-prop_sf"/>
</dbReference>
<feature type="signal peptide" evidence="9">
    <location>
        <begin position="1"/>
        <end position="22"/>
    </location>
</feature>
<accession>A0A7X9RT92</accession>
<dbReference type="GO" id="GO:0004553">
    <property type="term" value="F:hydrolase activity, hydrolyzing O-glycosyl compounds"/>
    <property type="evidence" value="ECO:0007669"/>
    <property type="project" value="InterPro"/>
</dbReference>
<evidence type="ECO:0000256" key="9">
    <source>
        <dbReference type="SAM" id="SignalP"/>
    </source>
</evidence>
<dbReference type="Gene3D" id="2.115.10.20">
    <property type="entry name" value="Glycosyl hydrolase domain, family 43"/>
    <property type="match status" value="1"/>
</dbReference>
<reference evidence="10 11" key="1">
    <citation type="submission" date="2020-04" db="EMBL/GenBank/DDBJ databases">
        <title>Flammeovirga sp. SR4, a novel species isolated from seawater.</title>
        <authorList>
            <person name="Wang X."/>
        </authorList>
    </citation>
    <scope>NUCLEOTIDE SEQUENCE [LARGE SCALE GENOMIC DNA]</scope>
    <source>
        <strain evidence="10 11">ATCC 23126</strain>
    </source>
</reference>
<evidence type="ECO:0000256" key="6">
    <source>
        <dbReference type="PIRSR" id="PIRSR606710-1"/>
    </source>
</evidence>
<keyword evidence="5 8" id="KW-0326">Glycosidase</keyword>
<evidence type="ECO:0000256" key="7">
    <source>
        <dbReference type="PIRSR" id="PIRSR606710-2"/>
    </source>
</evidence>
<dbReference type="PANTHER" id="PTHR43772:SF2">
    <property type="entry name" value="PUTATIVE (AFU_ORTHOLOGUE AFUA_2G04480)-RELATED"/>
    <property type="match status" value="1"/>
</dbReference>
<dbReference type="PANTHER" id="PTHR43772">
    <property type="entry name" value="ENDO-1,4-BETA-XYLANASE"/>
    <property type="match status" value="1"/>
</dbReference>
<feature type="site" description="Important for catalytic activity, responsible for pKa modulation of the active site Glu and correct orientation of both the proton donor and substrate" evidence="7">
    <location>
        <position position="148"/>
    </location>
</feature>
<dbReference type="GO" id="GO:0045493">
    <property type="term" value="P:xylan catabolic process"/>
    <property type="evidence" value="ECO:0007669"/>
    <property type="project" value="UniProtKB-KW"/>
</dbReference>
<keyword evidence="4" id="KW-0119">Carbohydrate metabolism</keyword>
<dbReference type="InterPro" id="IPR052176">
    <property type="entry name" value="Glycosyl_Hydrlase_43_Enz"/>
</dbReference>
<dbReference type="CDD" id="cd08990">
    <property type="entry name" value="GH43_AXH_like"/>
    <property type="match status" value="1"/>
</dbReference>
<dbReference type="Pfam" id="PF04616">
    <property type="entry name" value="Glyco_hydro_43"/>
    <property type="match status" value="1"/>
</dbReference>
<gene>
    <name evidence="10" type="ORF">HHU12_09555</name>
</gene>
<dbReference type="EMBL" id="JABANE010000020">
    <property type="protein sequence ID" value="NME68205.1"/>
    <property type="molecule type" value="Genomic_DNA"/>
</dbReference>
<evidence type="ECO:0000256" key="8">
    <source>
        <dbReference type="RuleBase" id="RU361187"/>
    </source>
</evidence>
<evidence type="ECO:0000313" key="11">
    <source>
        <dbReference type="Proteomes" id="UP000576082"/>
    </source>
</evidence>